<evidence type="ECO:0000313" key="10">
    <source>
        <dbReference type="Proteomes" id="UP001234581"/>
    </source>
</evidence>
<dbReference type="RefSeq" id="XP_058347086.1">
    <property type="nucleotide sequence ID" value="XM_058481955.1"/>
</dbReference>
<evidence type="ECO:0000256" key="2">
    <source>
        <dbReference type="ARBA" id="ARBA00022729"/>
    </source>
</evidence>
<dbReference type="InterPro" id="IPR017850">
    <property type="entry name" value="Alkaline_phosphatase_core_sf"/>
</dbReference>
<dbReference type="Proteomes" id="UP001234581">
    <property type="component" value="Unassembled WGS sequence"/>
</dbReference>
<feature type="domain" description="Sulfatase N-terminal" evidence="8">
    <location>
        <begin position="28"/>
        <end position="378"/>
    </location>
</feature>
<dbReference type="Pfam" id="PF00884">
    <property type="entry name" value="Sulfatase"/>
    <property type="match status" value="1"/>
</dbReference>
<keyword evidence="4" id="KW-0325">Glycoprotein</keyword>
<dbReference type="PANTHER" id="PTHR43108">
    <property type="entry name" value="N-ACETYLGLUCOSAMINE-6-SULFATASE FAMILY MEMBER"/>
    <property type="match status" value="1"/>
</dbReference>
<evidence type="ECO:0000259" key="8">
    <source>
        <dbReference type="Pfam" id="PF00884"/>
    </source>
</evidence>
<dbReference type="PANTHER" id="PTHR43108:SF8">
    <property type="entry name" value="SD21168P"/>
    <property type="match status" value="1"/>
</dbReference>
<dbReference type="GeneID" id="83209284"/>
<keyword evidence="10" id="KW-1185">Reference proteome</keyword>
<feature type="modified residue" description="3-oxoalanine (Cys)" evidence="5">
    <location>
        <position position="72"/>
    </location>
</feature>
<evidence type="ECO:0000256" key="3">
    <source>
        <dbReference type="ARBA" id="ARBA00022801"/>
    </source>
</evidence>
<feature type="chain" id="PRO_5042059966" description="Sulfatase N-terminal domain-containing protein" evidence="7">
    <location>
        <begin position="21"/>
        <end position="670"/>
    </location>
</feature>
<dbReference type="EMBL" id="JARTCD010000005">
    <property type="protein sequence ID" value="KAJ8662173.1"/>
    <property type="molecule type" value="Genomic_DNA"/>
</dbReference>
<dbReference type="Gene3D" id="3.40.720.10">
    <property type="entry name" value="Alkaline Phosphatase, subunit A"/>
    <property type="match status" value="1"/>
</dbReference>
<dbReference type="GO" id="GO:0018958">
    <property type="term" value="P:phenol-containing compound metabolic process"/>
    <property type="evidence" value="ECO:0007669"/>
    <property type="project" value="InterPro"/>
</dbReference>
<dbReference type="GO" id="GO:0008449">
    <property type="term" value="F:N-acetylglucosamine-6-sulfatase activity"/>
    <property type="evidence" value="ECO:0007669"/>
    <property type="project" value="TreeGrafter"/>
</dbReference>
<dbReference type="AlphaFoldDB" id="A0AAD7VBK0"/>
<keyword evidence="3" id="KW-0378">Hydrolase</keyword>
<dbReference type="InterPro" id="IPR000917">
    <property type="entry name" value="Sulfatase_N"/>
</dbReference>
<comment type="caution">
    <text evidence="9">The sequence shown here is derived from an EMBL/GenBank/DDBJ whole genome shotgun (WGS) entry which is preliminary data.</text>
</comment>
<sequence>MTSLLWICVLLSIPLLVVYGSPTTIEKPNILFIFTDDQDQTMGSLDFMPRLQKYLVKEGTLHRNHFATISLCCPSRVGLLRGQYAHNTNITNVYPPYGGYDRFNDLKLGNDYLPIWMQKAGYSTHYIGKLMNDYSMTNYNKPIPAGFDYQDQLVEPYTYIFNTPVFSKDGNAPVYYRDMYQTDVIHRKALAVLESQRGVDKPFFLWVAPTAPHGQFYVRKDDDGKTTVVKTEPPEPAARHSHMFKDVKVPRNPNFNPAKLTKTASYWKRMHRLNQTEIDQVDLAYQKRLQSLQSVDEMIESLVKELDAQGKLNNTYIIYSSDNGFHLGQHRAFAGKGTNIEEDISVPFIVRGPGVRRGHISHVVSSHNDLASTFLALAHEDELIPEWVDGGVMPLTSALENHPKQAPKESFAVEFWSNLYLSFKPQPEAMIHGGNTYKTLRLISPQYNLKYAVWCTGEHELYDLNVDPFETNNLFETPEQQSNATMIRLTDRLDALLYVLKSCCGSTCRDPWSALHGENTLVKSLADALHPKHDVFYKQFIHIGFNECLNHFSITNEEMHQAPYDTKSAFKVPTSNHDICPIHPEDGSRSSLTKRNDTSNQKPMSQKFINPIPSNEVYDLFHLVPQPSAPVGLKVPTADELNVCSQPVPQQLLEKQVEWHSYGFYNAYGN</sequence>
<name>A0AAD7VBK0_9FUNG</name>
<organism evidence="9 10">
    <name type="scientific">Lichtheimia ornata</name>
    <dbReference type="NCBI Taxonomy" id="688661"/>
    <lineage>
        <taxon>Eukaryota</taxon>
        <taxon>Fungi</taxon>
        <taxon>Fungi incertae sedis</taxon>
        <taxon>Mucoromycota</taxon>
        <taxon>Mucoromycotina</taxon>
        <taxon>Mucoromycetes</taxon>
        <taxon>Mucorales</taxon>
        <taxon>Lichtheimiaceae</taxon>
        <taxon>Lichtheimia</taxon>
    </lineage>
</organism>
<dbReference type="PROSITE" id="PS00523">
    <property type="entry name" value="SULFATASE_1"/>
    <property type="match status" value="1"/>
</dbReference>
<evidence type="ECO:0000256" key="7">
    <source>
        <dbReference type="SAM" id="SignalP"/>
    </source>
</evidence>
<keyword evidence="2 7" id="KW-0732">Signal</keyword>
<protein>
    <recommendedName>
        <fullName evidence="8">Sulfatase N-terminal domain-containing protein</fullName>
    </recommendedName>
</protein>
<feature type="signal peptide" evidence="7">
    <location>
        <begin position="1"/>
        <end position="20"/>
    </location>
</feature>
<dbReference type="GO" id="GO:0004065">
    <property type="term" value="F:arylsulfatase activity"/>
    <property type="evidence" value="ECO:0007669"/>
    <property type="project" value="InterPro"/>
</dbReference>
<comment type="PTM">
    <text evidence="5">The conversion to 3-oxoalanine (also known as C-formylglycine, FGly), of a serine or cysteine residue in prokaryotes and of a cysteine residue in eukaryotes, is critical for catalytic activity.</text>
</comment>
<evidence type="ECO:0000256" key="6">
    <source>
        <dbReference type="SAM" id="MobiDB-lite"/>
    </source>
</evidence>
<evidence type="ECO:0000256" key="5">
    <source>
        <dbReference type="PIRSR" id="PIRSR000972-50"/>
    </source>
</evidence>
<evidence type="ECO:0000256" key="1">
    <source>
        <dbReference type="ARBA" id="ARBA00008779"/>
    </source>
</evidence>
<feature type="region of interest" description="Disordered" evidence="6">
    <location>
        <begin position="582"/>
        <end position="606"/>
    </location>
</feature>
<dbReference type="InterPro" id="IPR024607">
    <property type="entry name" value="Sulfatase_CS"/>
</dbReference>
<dbReference type="InterPro" id="IPR012083">
    <property type="entry name" value="Arylsulfatase"/>
</dbReference>
<feature type="compositionally biased region" description="Polar residues" evidence="6">
    <location>
        <begin position="589"/>
        <end position="606"/>
    </location>
</feature>
<reference evidence="9 10" key="1">
    <citation type="submission" date="2023-03" db="EMBL/GenBank/DDBJ databases">
        <title>Genome sequence of Lichtheimia ornata CBS 291.66.</title>
        <authorList>
            <person name="Mohabir J.T."/>
            <person name="Shea T.P."/>
            <person name="Kurbessoian T."/>
            <person name="Berby B."/>
            <person name="Fontaine J."/>
            <person name="Livny J."/>
            <person name="Gnirke A."/>
            <person name="Stajich J.E."/>
            <person name="Cuomo C.A."/>
        </authorList>
    </citation>
    <scope>NUCLEOTIDE SEQUENCE [LARGE SCALE GENOMIC DNA]</scope>
    <source>
        <strain evidence="9">CBS 291.66</strain>
    </source>
</reference>
<evidence type="ECO:0000256" key="4">
    <source>
        <dbReference type="ARBA" id="ARBA00023180"/>
    </source>
</evidence>
<dbReference type="CDD" id="cd16147">
    <property type="entry name" value="G6S"/>
    <property type="match status" value="1"/>
</dbReference>
<dbReference type="SUPFAM" id="SSF53649">
    <property type="entry name" value="Alkaline phosphatase-like"/>
    <property type="match status" value="1"/>
</dbReference>
<dbReference type="GO" id="GO:0005539">
    <property type="term" value="F:glycosaminoglycan binding"/>
    <property type="evidence" value="ECO:0007669"/>
    <property type="project" value="TreeGrafter"/>
</dbReference>
<dbReference type="PIRSF" id="PIRSF000972">
    <property type="entry name" value="Arylsulf_plant"/>
    <property type="match status" value="1"/>
</dbReference>
<proteinExistence type="inferred from homology"/>
<accession>A0AAD7VBK0</accession>
<gene>
    <name evidence="9" type="ORF">O0I10_001866</name>
</gene>
<comment type="similarity">
    <text evidence="1">Belongs to the sulfatase family.</text>
</comment>
<evidence type="ECO:0000313" key="9">
    <source>
        <dbReference type="EMBL" id="KAJ8662173.1"/>
    </source>
</evidence>